<dbReference type="Proteomes" id="UP000774617">
    <property type="component" value="Unassembled WGS sequence"/>
</dbReference>
<feature type="signal peptide" evidence="1">
    <location>
        <begin position="1"/>
        <end position="19"/>
    </location>
</feature>
<feature type="chain" id="PRO_5047402650" description="Hydrophobin" evidence="1">
    <location>
        <begin position="20"/>
        <end position="115"/>
    </location>
</feature>
<keyword evidence="3" id="KW-1185">Reference proteome</keyword>
<proteinExistence type="predicted"/>
<organism evidence="2 3">
    <name type="scientific">Macrophomina phaseolina</name>
    <dbReference type="NCBI Taxonomy" id="35725"/>
    <lineage>
        <taxon>Eukaryota</taxon>
        <taxon>Fungi</taxon>
        <taxon>Dikarya</taxon>
        <taxon>Ascomycota</taxon>
        <taxon>Pezizomycotina</taxon>
        <taxon>Dothideomycetes</taxon>
        <taxon>Dothideomycetes incertae sedis</taxon>
        <taxon>Botryosphaeriales</taxon>
        <taxon>Botryosphaeriaceae</taxon>
        <taxon>Macrophomina</taxon>
    </lineage>
</organism>
<gene>
    <name evidence="2" type="ORF">B0J12DRAFT_666536</name>
</gene>
<evidence type="ECO:0008006" key="4">
    <source>
        <dbReference type="Google" id="ProtNLM"/>
    </source>
</evidence>
<accession>A0ABQ8G7H4</accession>
<comment type="caution">
    <text evidence="2">The sequence shown here is derived from an EMBL/GenBank/DDBJ whole genome shotgun (WGS) entry which is preliminary data.</text>
</comment>
<evidence type="ECO:0000256" key="1">
    <source>
        <dbReference type="SAM" id="SignalP"/>
    </source>
</evidence>
<name>A0ABQ8G7H4_9PEZI</name>
<reference evidence="2 3" key="1">
    <citation type="journal article" date="2021" name="Nat. Commun.">
        <title>Genetic determinants of endophytism in the Arabidopsis root mycobiome.</title>
        <authorList>
            <person name="Mesny F."/>
            <person name="Miyauchi S."/>
            <person name="Thiergart T."/>
            <person name="Pickel B."/>
            <person name="Atanasova L."/>
            <person name="Karlsson M."/>
            <person name="Huettel B."/>
            <person name="Barry K.W."/>
            <person name="Haridas S."/>
            <person name="Chen C."/>
            <person name="Bauer D."/>
            <person name="Andreopoulos W."/>
            <person name="Pangilinan J."/>
            <person name="LaButti K."/>
            <person name="Riley R."/>
            <person name="Lipzen A."/>
            <person name="Clum A."/>
            <person name="Drula E."/>
            <person name="Henrissat B."/>
            <person name="Kohler A."/>
            <person name="Grigoriev I.V."/>
            <person name="Martin F.M."/>
            <person name="Hacquard S."/>
        </authorList>
    </citation>
    <scope>NUCLEOTIDE SEQUENCE [LARGE SCALE GENOMIC DNA]</scope>
    <source>
        <strain evidence="2 3">MPI-SDFR-AT-0080</strain>
    </source>
</reference>
<protein>
    <recommendedName>
        <fullName evidence="4">Hydrophobin</fullName>
    </recommendedName>
</protein>
<sequence>MLFICKLAPLMALPLVVLAAPANDPTLRTRTATEIWLSRRQTQCSSAQSFGCCHTGEQSCAIVGPTRSGNESLDALEEPCSPISKVSCCNVQNVQQHGIININTNMFNCNPLIIK</sequence>
<dbReference type="EMBL" id="JAGTJR010000016">
    <property type="protein sequence ID" value="KAH7047357.1"/>
    <property type="molecule type" value="Genomic_DNA"/>
</dbReference>
<evidence type="ECO:0000313" key="3">
    <source>
        <dbReference type="Proteomes" id="UP000774617"/>
    </source>
</evidence>
<keyword evidence="1" id="KW-0732">Signal</keyword>
<evidence type="ECO:0000313" key="2">
    <source>
        <dbReference type="EMBL" id="KAH7047357.1"/>
    </source>
</evidence>